<organism evidence="5 6">
    <name type="scientific">Amphibalanus amphitrite</name>
    <name type="common">Striped barnacle</name>
    <name type="synonym">Balanus amphitrite</name>
    <dbReference type="NCBI Taxonomy" id="1232801"/>
    <lineage>
        <taxon>Eukaryota</taxon>
        <taxon>Metazoa</taxon>
        <taxon>Ecdysozoa</taxon>
        <taxon>Arthropoda</taxon>
        <taxon>Crustacea</taxon>
        <taxon>Multicrustacea</taxon>
        <taxon>Cirripedia</taxon>
        <taxon>Thoracica</taxon>
        <taxon>Thoracicalcarea</taxon>
        <taxon>Balanomorpha</taxon>
        <taxon>Balanoidea</taxon>
        <taxon>Balanidae</taxon>
        <taxon>Amphibalaninae</taxon>
        <taxon>Amphibalanus</taxon>
    </lineage>
</organism>
<dbReference type="PANTHER" id="PTHR23048">
    <property type="entry name" value="MYOSIN LIGHT CHAIN 1, 3"/>
    <property type="match status" value="1"/>
</dbReference>
<evidence type="ECO:0000313" key="6">
    <source>
        <dbReference type="Proteomes" id="UP000440578"/>
    </source>
</evidence>
<dbReference type="OrthoDB" id="26525at2759"/>
<dbReference type="GO" id="GO:0005509">
    <property type="term" value="F:calcium ion binding"/>
    <property type="evidence" value="ECO:0007669"/>
    <property type="project" value="InterPro"/>
</dbReference>
<keyword evidence="2" id="KW-0106">Calcium</keyword>
<feature type="domain" description="EF-hand" evidence="4">
    <location>
        <begin position="126"/>
        <end position="160"/>
    </location>
</feature>
<dbReference type="EMBL" id="VIIS01000017">
    <property type="protein sequence ID" value="KAF0314491.1"/>
    <property type="molecule type" value="Genomic_DNA"/>
</dbReference>
<comment type="function">
    <text evidence="3">Troponin is the central regulatory protein of striated muscle contraction. Tn consists of three components: Tn-I which is the inhibitor of actomyosin ATPase, Tn-T which contains the binding site for tropomyosin and Tn-C. The binding of calcium to Tn-C abolishes the inhibitory action of Tn on actin filaments.</text>
</comment>
<feature type="domain" description="EF-hand" evidence="4">
    <location>
        <begin position="47"/>
        <end position="82"/>
    </location>
</feature>
<dbReference type="PANTHER" id="PTHR23048:SF59">
    <property type="entry name" value="EF-HAND SUPERFAMILY PROTEIN"/>
    <property type="match status" value="1"/>
</dbReference>
<dbReference type="Gene3D" id="1.10.238.10">
    <property type="entry name" value="EF-hand"/>
    <property type="match status" value="2"/>
</dbReference>
<dbReference type="FunFam" id="1.10.238.10:FF:000001">
    <property type="entry name" value="Calmodulin 1"/>
    <property type="match status" value="1"/>
</dbReference>
<comment type="caution">
    <text evidence="5">The sequence shown here is derived from an EMBL/GenBank/DDBJ whole genome shotgun (WGS) entry which is preliminary data.</text>
</comment>
<keyword evidence="1" id="KW-0677">Repeat</keyword>
<feature type="domain" description="EF-hand" evidence="4">
    <location>
        <begin position="11"/>
        <end position="46"/>
    </location>
</feature>
<dbReference type="GO" id="GO:0016460">
    <property type="term" value="C:myosin II complex"/>
    <property type="evidence" value="ECO:0007669"/>
    <property type="project" value="TreeGrafter"/>
</dbReference>
<keyword evidence="6" id="KW-1185">Reference proteome</keyword>
<evidence type="ECO:0000259" key="4">
    <source>
        <dbReference type="PROSITE" id="PS50222"/>
    </source>
</evidence>
<dbReference type="PROSITE" id="PS00018">
    <property type="entry name" value="EF_HAND_1"/>
    <property type="match status" value="1"/>
</dbReference>
<protein>
    <submittedName>
        <fullName evidence="5">Calmodulin</fullName>
    </submittedName>
</protein>
<dbReference type="InterPro" id="IPR011992">
    <property type="entry name" value="EF-hand-dom_pair"/>
</dbReference>
<evidence type="ECO:0000256" key="2">
    <source>
        <dbReference type="ARBA" id="ARBA00022837"/>
    </source>
</evidence>
<dbReference type="InterPro" id="IPR050230">
    <property type="entry name" value="CALM/Myosin/TropC-like"/>
</dbReference>
<dbReference type="Proteomes" id="UP000440578">
    <property type="component" value="Unassembled WGS sequence"/>
</dbReference>
<evidence type="ECO:0000313" key="5">
    <source>
        <dbReference type="EMBL" id="KAF0314491.1"/>
    </source>
</evidence>
<feature type="domain" description="EF-hand" evidence="4">
    <location>
        <begin position="90"/>
        <end position="125"/>
    </location>
</feature>
<gene>
    <name evidence="5" type="primary">cmd-1_0</name>
    <name evidence="5" type="ORF">FJT64_015071</name>
</gene>
<dbReference type="Pfam" id="PF13499">
    <property type="entry name" value="EF-hand_7"/>
    <property type="match status" value="2"/>
</dbReference>
<reference evidence="5 6" key="1">
    <citation type="submission" date="2019-07" db="EMBL/GenBank/DDBJ databases">
        <title>Draft genome assembly of a fouling barnacle, Amphibalanus amphitrite (Darwin, 1854): The first reference genome for Thecostraca.</title>
        <authorList>
            <person name="Kim W."/>
        </authorList>
    </citation>
    <scope>NUCLEOTIDE SEQUENCE [LARGE SCALE GENOMIC DNA]</scope>
    <source>
        <strain evidence="5">SNU_AA5</strain>
        <tissue evidence="5">Soma without cirri and trophi</tissue>
    </source>
</reference>
<accession>A0A6A4XHG8</accession>
<proteinExistence type="predicted"/>
<evidence type="ECO:0000256" key="1">
    <source>
        <dbReference type="ARBA" id="ARBA00022737"/>
    </source>
</evidence>
<dbReference type="SMART" id="SM00054">
    <property type="entry name" value="EFh"/>
    <property type="match status" value="4"/>
</dbReference>
<dbReference type="InterPro" id="IPR002048">
    <property type="entry name" value="EF_hand_dom"/>
</dbReference>
<dbReference type="InterPro" id="IPR018247">
    <property type="entry name" value="EF_Hand_1_Ca_BS"/>
</dbReference>
<dbReference type="PROSITE" id="PS50222">
    <property type="entry name" value="EF_HAND_2"/>
    <property type="match status" value="4"/>
</dbReference>
<dbReference type="AlphaFoldDB" id="A0A6A4XHG8"/>
<name>A0A6A4XHG8_AMPAM</name>
<dbReference type="CDD" id="cd00051">
    <property type="entry name" value="EFh"/>
    <property type="match status" value="2"/>
</dbReference>
<dbReference type="SUPFAM" id="SSF47473">
    <property type="entry name" value="EF-hand"/>
    <property type="match status" value="1"/>
</dbReference>
<evidence type="ECO:0000256" key="3">
    <source>
        <dbReference type="ARBA" id="ARBA00037722"/>
    </source>
</evidence>
<sequence>MSPSIASLPVDQVASLRRQFDLLDTDEDGHISPVHLTNVLRSIDLHITDTEMDEVMAKTDVDGDGIITFEDFVEAFRTSRREELAKADHERQANLRQTFQIFDRRNFGTISPKDIWNVMRSLGKNIPLEDIEDIVAEIDQDGDSRISYSEFVQCVFADDE</sequence>